<keyword evidence="3" id="KW-1185">Reference proteome</keyword>
<comment type="caution">
    <text evidence="2">The sequence shown here is derived from an EMBL/GenBank/DDBJ whole genome shotgun (WGS) entry which is preliminary data.</text>
</comment>
<gene>
    <name evidence="2" type="ORF">HETSPECPRED_001881</name>
</gene>
<proteinExistence type="predicted"/>
<evidence type="ECO:0000313" key="3">
    <source>
        <dbReference type="Proteomes" id="UP000664521"/>
    </source>
</evidence>
<feature type="chain" id="PRO_5034491161" evidence="1">
    <location>
        <begin position="20"/>
        <end position="225"/>
    </location>
</feature>
<dbReference type="EMBL" id="CAJPDS010000137">
    <property type="protein sequence ID" value="CAF9939755.1"/>
    <property type="molecule type" value="Genomic_DNA"/>
</dbReference>
<feature type="signal peptide" evidence="1">
    <location>
        <begin position="1"/>
        <end position="19"/>
    </location>
</feature>
<dbReference type="OrthoDB" id="5279342at2759"/>
<dbReference type="Proteomes" id="UP000664521">
    <property type="component" value="Unassembled WGS sequence"/>
</dbReference>
<protein>
    <submittedName>
        <fullName evidence="2">Uncharacterized protein</fullName>
    </submittedName>
</protein>
<evidence type="ECO:0000313" key="2">
    <source>
        <dbReference type="EMBL" id="CAF9939755.1"/>
    </source>
</evidence>
<accession>A0A8H3PGC6</accession>
<sequence length="225" mass="25717">MRCVSFVSIVLGFYLSALGYAVAIPGESILSNDYPSTNQSLAYNLLQILDRYDSHQVFQNATFQTTQPWPPAPFNFRSTESPTWLLRVVSYEPPRLTFRQMHALVSLCHAAQQVIRTLDKDAPLEEKNYVFRATAQEPWDLTRIDVEVAIFNSPEEPGAAYKAIDMYTVLDIMLGRILPQNLPDMTRTVVHYAELQPRQGPLLRFRKVRIQRKTRNSLDNVIATA</sequence>
<organism evidence="2 3">
    <name type="scientific">Heterodermia speciosa</name>
    <dbReference type="NCBI Taxonomy" id="116794"/>
    <lineage>
        <taxon>Eukaryota</taxon>
        <taxon>Fungi</taxon>
        <taxon>Dikarya</taxon>
        <taxon>Ascomycota</taxon>
        <taxon>Pezizomycotina</taxon>
        <taxon>Lecanoromycetes</taxon>
        <taxon>OSLEUM clade</taxon>
        <taxon>Lecanoromycetidae</taxon>
        <taxon>Caliciales</taxon>
        <taxon>Physciaceae</taxon>
        <taxon>Heterodermia</taxon>
    </lineage>
</organism>
<name>A0A8H3PGC6_9LECA</name>
<reference evidence="2" key="1">
    <citation type="submission" date="2021-03" db="EMBL/GenBank/DDBJ databases">
        <authorList>
            <person name="Tagirdzhanova G."/>
        </authorList>
    </citation>
    <scope>NUCLEOTIDE SEQUENCE</scope>
</reference>
<keyword evidence="1" id="KW-0732">Signal</keyword>
<evidence type="ECO:0000256" key="1">
    <source>
        <dbReference type="SAM" id="SignalP"/>
    </source>
</evidence>
<dbReference type="AlphaFoldDB" id="A0A8H3PGC6"/>